<dbReference type="InterPro" id="IPR002575">
    <property type="entry name" value="Aminoglycoside_PTrfase"/>
</dbReference>
<proteinExistence type="predicted"/>
<reference evidence="2" key="1">
    <citation type="journal article" date="2014" name="Int. J. Syst. Evol. Microbiol.">
        <title>Complete genome sequence of Corynebacterium casei LMG S-19264T (=DSM 44701T), isolated from a smear-ripened cheese.</title>
        <authorList>
            <consortium name="US DOE Joint Genome Institute (JGI-PGF)"/>
            <person name="Walter F."/>
            <person name="Albersmeier A."/>
            <person name="Kalinowski J."/>
            <person name="Ruckert C."/>
        </authorList>
    </citation>
    <scope>NUCLEOTIDE SEQUENCE</scope>
    <source>
        <strain evidence="2">CGMCC 1.15762</strain>
    </source>
</reference>
<reference evidence="2" key="2">
    <citation type="submission" date="2020-09" db="EMBL/GenBank/DDBJ databases">
        <authorList>
            <person name="Sun Q."/>
            <person name="Zhou Y."/>
        </authorList>
    </citation>
    <scope>NUCLEOTIDE SEQUENCE</scope>
    <source>
        <strain evidence="2">CGMCC 1.15762</strain>
    </source>
</reference>
<dbReference type="SUPFAM" id="SSF56112">
    <property type="entry name" value="Protein kinase-like (PK-like)"/>
    <property type="match status" value="1"/>
</dbReference>
<dbReference type="Gene3D" id="3.90.1200.10">
    <property type="match status" value="1"/>
</dbReference>
<dbReference type="AlphaFoldDB" id="A0A8J2ZNM5"/>
<comment type="caution">
    <text evidence="2">The sequence shown here is derived from an EMBL/GenBank/DDBJ whole genome shotgun (WGS) entry which is preliminary data.</text>
</comment>
<evidence type="ECO:0000259" key="1">
    <source>
        <dbReference type="Pfam" id="PF01636"/>
    </source>
</evidence>
<organism evidence="2 3">
    <name type="scientific">Salipiger pallidus</name>
    <dbReference type="NCBI Taxonomy" id="1775170"/>
    <lineage>
        <taxon>Bacteria</taxon>
        <taxon>Pseudomonadati</taxon>
        <taxon>Pseudomonadota</taxon>
        <taxon>Alphaproteobacteria</taxon>
        <taxon>Rhodobacterales</taxon>
        <taxon>Roseobacteraceae</taxon>
        <taxon>Salipiger</taxon>
    </lineage>
</organism>
<protein>
    <submittedName>
        <fullName evidence="2">Aminoglycoside phosphotransferase</fullName>
    </submittedName>
</protein>
<dbReference type="Proteomes" id="UP000617145">
    <property type="component" value="Unassembled WGS sequence"/>
</dbReference>
<name>A0A8J2ZNM5_9RHOB</name>
<dbReference type="EMBL" id="BMJV01000011">
    <property type="protein sequence ID" value="GGG85566.1"/>
    <property type="molecule type" value="Genomic_DNA"/>
</dbReference>
<keyword evidence="3" id="KW-1185">Reference proteome</keyword>
<feature type="domain" description="Aminoglycoside phosphotransferase" evidence="1">
    <location>
        <begin position="46"/>
        <end position="242"/>
    </location>
</feature>
<sequence length="310" mass="33870">MDIEQIIHRIPGWDGRPLITEAAIPVLASPSWRGVDGAPLVVRDGDSGEQLFVKQLHPDTSFYIDPDASFEAARIAGELGVGPKVLHAGDGVLVTEHLGDGWRTAGLEHAADPDFVDRVLAARARLGAGPALPACADVFTELPRLHALINDTKAPTAPDLEFLFDTVMLAAPRKGHDTPVPIHGDGNLSNVMFNEVGEIRLVDYDRAGMGSPCEELGSALVEMYAFEPPARAAFSRAAALFGLPDEDEVFDRVRLHGIADDLRWTMIGMLMGHLSPRKNEEFYKFGLWRLVRLRAALRDPRFGERLRSAA</sequence>
<dbReference type="Pfam" id="PF01636">
    <property type="entry name" value="APH"/>
    <property type="match status" value="1"/>
</dbReference>
<dbReference type="InterPro" id="IPR011009">
    <property type="entry name" value="Kinase-like_dom_sf"/>
</dbReference>
<dbReference type="Gene3D" id="3.30.200.20">
    <property type="entry name" value="Phosphorylase Kinase, domain 1"/>
    <property type="match status" value="1"/>
</dbReference>
<evidence type="ECO:0000313" key="2">
    <source>
        <dbReference type="EMBL" id="GGG85566.1"/>
    </source>
</evidence>
<dbReference type="RefSeq" id="WP_188792046.1">
    <property type="nucleotide sequence ID" value="NZ_BMJV01000011.1"/>
</dbReference>
<evidence type="ECO:0000313" key="3">
    <source>
        <dbReference type="Proteomes" id="UP000617145"/>
    </source>
</evidence>
<gene>
    <name evidence="2" type="ORF">GCM10011415_39810</name>
</gene>
<accession>A0A8J2ZNM5</accession>